<reference evidence="2" key="1">
    <citation type="submission" date="2023-04" db="EMBL/GenBank/DDBJ databases">
        <title>Phytophthora fragariaefolia NBRC 109709.</title>
        <authorList>
            <person name="Ichikawa N."/>
            <person name="Sato H."/>
            <person name="Tonouchi N."/>
        </authorList>
    </citation>
    <scope>NUCLEOTIDE SEQUENCE</scope>
    <source>
        <strain evidence="2">NBRC 109709</strain>
    </source>
</reference>
<feature type="domain" description="Reverse transcriptase" evidence="1">
    <location>
        <begin position="1"/>
        <end position="86"/>
    </location>
</feature>
<protein>
    <submittedName>
        <fullName evidence="2">Unnamed protein product</fullName>
    </submittedName>
</protein>
<dbReference type="InterPro" id="IPR051320">
    <property type="entry name" value="Viral_Replic_Matur_Polypro"/>
</dbReference>
<evidence type="ECO:0000313" key="2">
    <source>
        <dbReference type="EMBL" id="GMF55193.1"/>
    </source>
</evidence>
<keyword evidence="3" id="KW-1185">Reference proteome</keyword>
<comment type="caution">
    <text evidence="2">The sequence shown here is derived from an EMBL/GenBank/DDBJ whole genome shotgun (WGS) entry which is preliminary data.</text>
</comment>
<dbReference type="Gene3D" id="3.30.70.270">
    <property type="match status" value="1"/>
</dbReference>
<dbReference type="EMBL" id="BSXT01003670">
    <property type="protein sequence ID" value="GMF55193.1"/>
    <property type="molecule type" value="Genomic_DNA"/>
</dbReference>
<dbReference type="SUPFAM" id="SSF56672">
    <property type="entry name" value="DNA/RNA polymerases"/>
    <property type="match status" value="1"/>
</dbReference>
<dbReference type="PANTHER" id="PTHR33064">
    <property type="entry name" value="POL PROTEIN"/>
    <property type="match status" value="1"/>
</dbReference>
<sequence>MPTRVLMGGTNSVAYVQSTVQEMFGDRFNNGLLNWIDDLLGYVETPEELLRILRRVLDICEEKGLKLNPKKCKLFMTEALWCGRVVSSEGVRHDPARIQALRDLPAGFTSAIYRVGAAAIYLRAEWMRMSLPAYNELTSPLSAFMEKVYAAAGRRKKSMVRQIVLAELGWSEPEMSALQRCKDALEHALTLAHPDPEKRLCVFADASDAHWDAAITQVPREEGRLGILHLLVVVLDTAEAWSEAREST</sequence>
<dbReference type="Proteomes" id="UP001165121">
    <property type="component" value="Unassembled WGS sequence"/>
</dbReference>
<dbReference type="InterPro" id="IPR043128">
    <property type="entry name" value="Rev_trsase/Diguanyl_cyclase"/>
</dbReference>
<name>A0A9W6Y760_9STRA</name>
<evidence type="ECO:0000259" key="1">
    <source>
        <dbReference type="PROSITE" id="PS50878"/>
    </source>
</evidence>
<gene>
    <name evidence="2" type="ORF">Pfra01_002319600</name>
</gene>
<accession>A0A9W6Y760</accession>
<dbReference type="Pfam" id="PF00078">
    <property type="entry name" value="RVT_1"/>
    <property type="match status" value="1"/>
</dbReference>
<dbReference type="InterPro" id="IPR000477">
    <property type="entry name" value="RT_dom"/>
</dbReference>
<dbReference type="PROSITE" id="PS50878">
    <property type="entry name" value="RT_POL"/>
    <property type="match status" value="1"/>
</dbReference>
<dbReference type="InterPro" id="IPR043502">
    <property type="entry name" value="DNA/RNA_pol_sf"/>
</dbReference>
<organism evidence="2 3">
    <name type="scientific">Phytophthora fragariaefolia</name>
    <dbReference type="NCBI Taxonomy" id="1490495"/>
    <lineage>
        <taxon>Eukaryota</taxon>
        <taxon>Sar</taxon>
        <taxon>Stramenopiles</taxon>
        <taxon>Oomycota</taxon>
        <taxon>Peronosporomycetes</taxon>
        <taxon>Peronosporales</taxon>
        <taxon>Peronosporaceae</taxon>
        <taxon>Phytophthora</taxon>
    </lineage>
</organism>
<proteinExistence type="predicted"/>
<dbReference type="OrthoDB" id="126297at2759"/>
<evidence type="ECO:0000313" key="3">
    <source>
        <dbReference type="Proteomes" id="UP001165121"/>
    </source>
</evidence>
<dbReference type="Pfam" id="PF17919">
    <property type="entry name" value="RT_RNaseH_2"/>
    <property type="match status" value="1"/>
</dbReference>
<dbReference type="PANTHER" id="PTHR33064:SF37">
    <property type="entry name" value="RIBONUCLEASE H"/>
    <property type="match status" value="1"/>
</dbReference>
<dbReference type="InterPro" id="IPR041577">
    <property type="entry name" value="RT_RNaseH_2"/>
</dbReference>
<dbReference type="AlphaFoldDB" id="A0A9W6Y760"/>